<evidence type="ECO:0000313" key="1">
    <source>
        <dbReference type="EMBL" id="KAA9007269.1"/>
    </source>
</evidence>
<name>A0A5J5GGC3_9BACL</name>
<proteinExistence type="predicted"/>
<comment type="caution">
    <text evidence="1">The sequence shown here is derived from an EMBL/GenBank/DDBJ whole genome shotgun (WGS) entry which is preliminary data.</text>
</comment>
<dbReference type="RefSeq" id="WP_150456559.1">
    <property type="nucleotide sequence ID" value="NZ_VYKK01000004.1"/>
</dbReference>
<sequence length="90" mass="10765">MERVMYTIRVDLVMEKSTGEFYLHRRSKKGNHVFRSVTSNGEWVARFTEPILLYKWSDIQFERNYTVYDKDFVGTNLEAARYDANNFIKA</sequence>
<dbReference type="AlphaFoldDB" id="A0A5J5GGC3"/>
<protein>
    <submittedName>
        <fullName evidence="1">Uncharacterized protein</fullName>
    </submittedName>
</protein>
<dbReference type="Proteomes" id="UP000367750">
    <property type="component" value="Unassembled WGS sequence"/>
</dbReference>
<evidence type="ECO:0000313" key="2">
    <source>
        <dbReference type="Proteomes" id="UP000367750"/>
    </source>
</evidence>
<organism evidence="1 2">
    <name type="scientific">Paenibacillus spiritus</name>
    <dbReference type="NCBI Taxonomy" id="2496557"/>
    <lineage>
        <taxon>Bacteria</taxon>
        <taxon>Bacillati</taxon>
        <taxon>Bacillota</taxon>
        <taxon>Bacilli</taxon>
        <taxon>Bacillales</taxon>
        <taxon>Paenibacillaceae</taxon>
        <taxon>Paenibacillus</taxon>
    </lineage>
</organism>
<reference evidence="1 2" key="1">
    <citation type="submission" date="2019-09" db="EMBL/GenBank/DDBJ databases">
        <title>Bacillus ochoae sp. nov., Paenibacillus whitsoniae sp. nov., Paenibacillus spiritus sp. nov. Isolated from the Mars Exploration Rover during spacecraft assembly.</title>
        <authorList>
            <person name="Seuylemezian A."/>
            <person name="Vaishampayan P."/>
        </authorList>
    </citation>
    <scope>NUCLEOTIDE SEQUENCE [LARGE SCALE GENOMIC DNA]</scope>
    <source>
        <strain evidence="1 2">MER_111</strain>
    </source>
</reference>
<accession>A0A5J5GGC3</accession>
<dbReference type="EMBL" id="VYKK01000004">
    <property type="protein sequence ID" value="KAA9007269.1"/>
    <property type="molecule type" value="Genomic_DNA"/>
</dbReference>
<keyword evidence="2" id="KW-1185">Reference proteome</keyword>
<gene>
    <name evidence="1" type="ORF">F4V43_01935</name>
</gene>